<reference evidence="2" key="1">
    <citation type="submission" date="2014-09" db="EMBL/GenBank/DDBJ databases">
        <authorList>
            <person name="Magalhaes I.L.F."/>
            <person name="Oliveira U."/>
            <person name="Santos F.R."/>
            <person name="Vidigal T.H.D.A."/>
            <person name="Brescovit A.D."/>
            <person name="Santos A.J."/>
        </authorList>
    </citation>
    <scope>NUCLEOTIDE SEQUENCE</scope>
    <source>
        <tissue evidence="2">Shoot tissue taken approximately 20 cm above the soil surface</tissue>
    </source>
</reference>
<feature type="region of interest" description="Disordered" evidence="1">
    <location>
        <begin position="58"/>
        <end position="93"/>
    </location>
</feature>
<reference evidence="2" key="2">
    <citation type="journal article" date="2015" name="Data Brief">
        <title>Shoot transcriptome of the giant reed, Arundo donax.</title>
        <authorList>
            <person name="Barrero R.A."/>
            <person name="Guerrero F.D."/>
            <person name="Moolhuijzen P."/>
            <person name="Goolsby J.A."/>
            <person name="Tidwell J."/>
            <person name="Bellgard S.E."/>
            <person name="Bellgard M.I."/>
        </authorList>
    </citation>
    <scope>NUCLEOTIDE SEQUENCE</scope>
    <source>
        <tissue evidence="2">Shoot tissue taken approximately 20 cm above the soil surface</tissue>
    </source>
</reference>
<dbReference type="AlphaFoldDB" id="A0A0A8ZBB8"/>
<accession>A0A0A8ZBB8</accession>
<organism evidence="2">
    <name type="scientific">Arundo donax</name>
    <name type="common">Giant reed</name>
    <name type="synonym">Donax arundinaceus</name>
    <dbReference type="NCBI Taxonomy" id="35708"/>
    <lineage>
        <taxon>Eukaryota</taxon>
        <taxon>Viridiplantae</taxon>
        <taxon>Streptophyta</taxon>
        <taxon>Embryophyta</taxon>
        <taxon>Tracheophyta</taxon>
        <taxon>Spermatophyta</taxon>
        <taxon>Magnoliopsida</taxon>
        <taxon>Liliopsida</taxon>
        <taxon>Poales</taxon>
        <taxon>Poaceae</taxon>
        <taxon>PACMAD clade</taxon>
        <taxon>Arundinoideae</taxon>
        <taxon>Arundineae</taxon>
        <taxon>Arundo</taxon>
    </lineage>
</organism>
<name>A0A0A8ZBB8_ARUDO</name>
<sequence>MAIATLRDTAAFNGDSDLQQLRCDVGNLQKSSGVKDTVATADLVRRWRHEDSAIDELRVDSSSDDGGESDGSFQQPRLPRQHATMTSSNLGFDHDNMRLLQLQSRSDPTTHLQPRPKPATLPRLWIGRPSAKARATAASSHLGFDHDDTQQPRLTITTRSGDPTFNHDQNRRPCLDFGLATLARR</sequence>
<evidence type="ECO:0000313" key="2">
    <source>
        <dbReference type="EMBL" id="JAD34035.1"/>
    </source>
</evidence>
<evidence type="ECO:0000256" key="1">
    <source>
        <dbReference type="SAM" id="MobiDB-lite"/>
    </source>
</evidence>
<protein>
    <submittedName>
        <fullName evidence="2">Uncharacterized protein</fullName>
    </submittedName>
</protein>
<dbReference type="EMBL" id="GBRH01263860">
    <property type="protein sequence ID" value="JAD34035.1"/>
    <property type="molecule type" value="Transcribed_RNA"/>
</dbReference>
<proteinExistence type="predicted"/>